<organism evidence="2 3">
    <name type="scientific">Bacillus cereus</name>
    <dbReference type="NCBI Taxonomy" id="1396"/>
    <lineage>
        <taxon>Bacteria</taxon>
        <taxon>Bacillati</taxon>
        <taxon>Bacillota</taxon>
        <taxon>Bacilli</taxon>
        <taxon>Bacillales</taxon>
        <taxon>Bacillaceae</taxon>
        <taxon>Bacillus</taxon>
        <taxon>Bacillus cereus group</taxon>
    </lineage>
</organism>
<protein>
    <submittedName>
        <fullName evidence="2">Uncharacterized protein</fullName>
    </submittedName>
</protein>
<gene>
    <name evidence="2" type="ORF">COK98_01045</name>
</gene>
<keyword evidence="1" id="KW-0812">Transmembrane</keyword>
<evidence type="ECO:0000256" key="1">
    <source>
        <dbReference type="SAM" id="Phobius"/>
    </source>
</evidence>
<evidence type="ECO:0000313" key="2">
    <source>
        <dbReference type="EMBL" id="PFV11562.1"/>
    </source>
</evidence>
<dbReference type="EMBL" id="NVDQ01000005">
    <property type="protein sequence ID" value="PFV11562.1"/>
    <property type="molecule type" value="Genomic_DNA"/>
</dbReference>
<proteinExistence type="predicted"/>
<feature type="transmembrane region" description="Helical" evidence="1">
    <location>
        <begin position="78"/>
        <end position="98"/>
    </location>
</feature>
<name>A0A9X7BFY3_BACCE</name>
<keyword evidence="1" id="KW-1133">Transmembrane helix</keyword>
<comment type="caution">
    <text evidence="2">The sequence shown here is derived from an EMBL/GenBank/DDBJ whole genome shotgun (WGS) entry which is preliminary data.</text>
</comment>
<dbReference type="Proteomes" id="UP000226257">
    <property type="component" value="Unassembled WGS sequence"/>
</dbReference>
<keyword evidence="1" id="KW-0472">Membrane</keyword>
<evidence type="ECO:0000313" key="3">
    <source>
        <dbReference type="Proteomes" id="UP000226257"/>
    </source>
</evidence>
<feature type="transmembrane region" description="Helical" evidence="1">
    <location>
        <begin position="12"/>
        <end position="37"/>
    </location>
</feature>
<accession>A0A9X7BFY3</accession>
<reference evidence="2 3" key="1">
    <citation type="submission" date="2017-09" db="EMBL/GenBank/DDBJ databases">
        <title>Large-scale bioinformatics analysis of Bacillus genomes uncovers conserved roles of natural products in bacterial physiology.</title>
        <authorList>
            <consortium name="Agbiome Team Llc"/>
            <person name="Bleich R.M."/>
            <person name="Grubbs K.J."/>
            <person name="Santa Maria K.C."/>
            <person name="Allen S.E."/>
            <person name="Farag S."/>
            <person name="Shank E.A."/>
            <person name="Bowers A."/>
        </authorList>
    </citation>
    <scope>NUCLEOTIDE SEQUENCE [LARGE SCALE GENOMIC DNA]</scope>
    <source>
        <strain evidence="2 3">AFS060282</strain>
    </source>
</reference>
<feature type="transmembrane region" description="Helical" evidence="1">
    <location>
        <begin position="43"/>
        <end position="66"/>
    </location>
</feature>
<sequence>MKNFNMKCIFSSILSLYILSLLIVSLLSSIHINLGYILRESLILFWIWCIYLAFFTFLITSVWGLIQKIRYKSPKKSFIISFSALGIAIVLFISLGMASEIFENHISSSNVK</sequence>
<dbReference type="AlphaFoldDB" id="A0A9X7BFY3"/>